<keyword evidence="2" id="KW-1133">Transmembrane helix</keyword>
<protein>
    <submittedName>
        <fullName evidence="3">Succinate dehydrogenase/Fumarate reductase transmembrane subunit</fullName>
    </submittedName>
</protein>
<feature type="transmembrane region" description="Helical" evidence="2">
    <location>
        <begin position="234"/>
        <end position="261"/>
    </location>
</feature>
<dbReference type="AlphaFoldDB" id="A0A517XXX6"/>
<accession>A0A517XXX6</accession>
<feature type="transmembrane region" description="Helical" evidence="2">
    <location>
        <begin position="39"/>
        <end position="57"/>
    </location>
</feature>
<dbReference type="Proteomes" id="UP000319576">
    <property type="component" value="Chromosome"/>
</dbReference>
<keyword evidence="2" id="KW-0472">Membrane</keyword>
<dbReference type="InterPro" id="IPR011138">
    <property type="entry name" value="Cytochrome_b-558"/>
</dbReference>
<dbReference type="CDD" id="cd03498">
    <property type="entry name" value="SQR_TypeB_2_TM"/>
    <property type="match status" value="1"/>
</dbReference>
<dbReference type="SUPFAM" id="SSF81343">
    <property type="entry name" value="Fumarate reductase respiratory complex transmembrane subunits"/>
    <property type="match status" value="1"/>
</dbReference>
<feature type="transmembrane region" description="Helical" evidence="2">
    <location>
        <begin position="82"/>
        <end position="103"/>
    </location>
</feature>
<gene>
    <name evidence="3" type="ORF">ETAA1_43390</name>
</gene>
<name>A0A517XXX6_9BACT</name>
<evidence type="ECO:0000313" key="4">
    <source>
        <dbReference type="Proteomes" id="UP000319576"/>
    </source>
</evidence>
<reference evidence="3 4" key="1">
    <citation type="submission" date="2019-02" db="EMBL/GenBank/DDBJ databases">
        <title>Deep-cultivation of Planctomycetes and their phenomic and genomic characterization uncovers novel biology.</title>
        <authorList>
            <person name="Wiegand S."/>
            <person name="Jogler M."/>
            <person name="Boedeker C."/>
            <person name="Pinto D."/>
            <person name="Vollmers J."/>
            <person name="Rivas-Marin E."/>
            <person name="Kohn T."/>
            <person name="Peeters S.H."/>
            <person name="Heuer A."/>
            <person name="Rast P."/>
            <person name="Oberbeckmann S."/>
            <person name="Bunk B."/>
            <person name="Jeske O."/>
            <person name="Meyerdierks A."/>
            <person name="Storesund J.E."/>
            <person name="Kallscheuer N."/>
            <person name="Luecker S."/>
            <person name="Lage O.M."/>
            <person name="Pohl T."/>
            <person name="Merkel B.J."/>
            <person name="Hornburger P."/>
            <person name="Mueller R.-W."/>
            <person name="Bruemmer F."/>
            <person name="Labrenz M."/>
            <person name="Spormann A.M."/>
            <person name="Op den Camp H."/>
            <person name="Overmann J."/>
            <person name="Amann R."/>
            <person name="Jetten M.S.M."/>
            <person name="Mascher T."/>
            <person name="Medema M.H."/>
            <person name="Devos D.P."/>
            <person name="Kaster A.-K."/>
            <person name="Ovreas L."/>
            <person name="Rohde M."/>
            <person name="Galperin M.Y."/>
            <person name="Jogler C."/>
        </authorList>
    </citation>
    <scope>NUCLEOTIDE SEQUENCE [LARGE SCALE GENOMIC DNA]</scope>
    <source>
        <strain evidence="3 4">ETA_A1</strain>
    </source>
</reference>
<evidence type="ECO:0000256" key="1">
    <source>
        <dbReference type="SAM" id="MobiDB-lite"/>
    </source>
</evidence>
<feature type="region of interest" description="Disordered" evidence="1">
    <location>
        <begin position="1"/>
        <end position="22"/>
    </location>
</feature>
<keyword evidence="4" id="KW-1185">Reference proteome</keyword>
<dbReference type="NCBIfam" id="TIGR02046">
    <property type="entry name" value="sdhC_b558_fam"/>
    <property type="match status" value="1"/>
</dbReference>
<feature type="transmembrane region" description="Helical" evidence="2">
    <location>
        <begin position="131"/>
        <end position="152"/>
    </location>
</feature>
<dbReference type="EMBL" id="CP036273">
    <property type="protein sequence ID" value="QDU22361.1"/>
    <property type="molecule type" value="Genomic_DNA"/>
</dbReference>
<dbReference type="InterPro" id="IPR034804">
    <property type="entry name" value="SQR/QFR_C/D"/>
</dbReference>
<organism evidence="3 4">
    <name type="scientific">Urbifossiella limnaea</name>
    <dbReference type="NCBI Taxonomy" id="2528023"/>
    <lineage>
        <taxon>Bacteria</taxon>
        <taxon>Pseudomonadati</taxon>
        <taxon>Planctomycetota</taxon>
        <taxon>Planctomycetia</taxon>
        <taxon>Gemmatales</taxon>
        <taxon>Gemmataceae</taxon>
        <taxon>Urbifossiella</taxon>
    </lineage>
</organism>
<dbReference type="GO" id="GO:0016020">
    <property type="term" value="C:membrane"/>
    <property type="evidence" value="ECO:0007669"/>
    <property type="project" value="InterPro"/>
</dbReference>
<sequence>METATTGVRHPKGPAKDRKGPDAKAFTASLLDSTVGGKLLVALTGTALVGFVVFHMIGNLKVLQGPDAINAYAYFLKHDLGALIWIARGGLLALFVLHLALALRLKLRSVAARPVPYQVYRPAQAGVASRTMVYTGVVVGLFTLFHLAHYTFGWVKGVQVTDATTGQKVWKNYFDLVDAKGRHDVYEMVVAGFSNWGMIAVYLVAQVVLFVHLRHGIPSVFQTLGLKNARLRGGIDILGLLVALTILVGNVALVLAVQLGWLKSQYPAG</sequence>
<proteinExistence type="predicted"/>
<dbReference type="RefSeq" id="WP_145242039.1">
    <property type="nucleotide sequence ID" value="NZ_CP036273.1"/>
</dbReference>
<evidence type="ECO:0000313" key="3">
    <source>
        <dbReference type="EMBL" id="QDU22361.1"/>
    </source>
</evidence>
<keyword evidence="2 3" id="KW-0812">Transmembrane</keyword>
<feature type="transmembrane region" description="Helical" evidence="2">
    <location>
        <begin position="193"/>
        <end position="213"/>
    </location>
</feature>
<dbReference type="KEGG" id="uli:ETAA1_43390"/>
<dbReference type="Gene3D" id="1.20.1300.10">
    <property type="entry name" value="Fumarate reductase/succinate dehydrogenase, transmembrane subunit"/>
    <property type="match status" value="1"/>
</dbReference>
<evidence type="ECO:0000256" key="2">
    <source>
        <dbReference type="SAM" id="Phobius"/>
    </source>
</evidence>
<dbReference type="OrthoDB" id="9802842at2"/>